<reference evidence="1" key="1">
    <citation type="journal article" date="2022" name="Int. J. Mol. Sci.">
        <title>Draft Genome of Tanacetum Coccineum: Genomic Comparison of Closely Related Tanacetum-Family Plants.</title>
        <authorList>
            <person name="Yamashiro T."/>
            <person name="Shiraishi A."/>
            <person name="Nakayama K."/>
            <person name="Satake H."/>
        </authorList>
    </citation>
    <scope>NUCLEOTIDE SEQUENCE</scope>
</reference>
<organism evidence="1 2">
    <name type="scientific">Tanacetum coccineum</name>
    <dbReference type="NCBI Taxonomy" id="301880"/>
    <lineage>
        <taxon>Eukaryota</taxon>
        <taxon>Viridiplantae</taxon>
        <taxon>Streptophyta</taxon>
        <taxon>Embryophyta</taxon>
        <taxon>Tracheophyta</taxon>
        <taxon>Spermatophyta</taxon>
        <taxon>Magnoliopsida</taxon>
        <taxon>eudicotyledons</taxon>
        <taxon>Gunneridae</taxon>
        <taxon>Pentapetalae</taxon>
        <taxon>asterids</taxon>
        <taxon>campanulids</taxon>
        <taxon>Asterales</taxon>
        <taxon>Asteraceae</taxon>
        <taxon>Asteroideae</taxon>
        <taxon>Anthemideae</taxon>
        <taxon>Anthemidinae</taxon>
        <taxon>Tanacetum</taxon>
    </lineage>
</organism>
<dbReference type="Proteomes" id="UP001151760">
    <property type="component" value="Unassembled WGS sequence"/>
</dbReference>
<evidence type="ECO:0000313" key="1">
    <source>
        <dbReference type="EMBL" id="GJS88382.1"/>
    </source>
</evidence>
<gene>
    <name evidence="1" type="ORF">Tco_0771018</name>
</gene>
<sequence length="221" mass="25848">MVEQGRKGYYLEGIDKNVRSRLWEFYVNGRTKGTIDDLVNYNEPCEESNKKTCSDLFFKPYLDAQDGKDIYEIIDRDYSPIPIPAHRDISNTDELCQTEEFTVVRYSVGFCEEYITVGPCFKEIDLTEMQVVPFQLRLLKMLKRASKKWAFEYSQKYDIMEHLRSSKNETFVGLVLYNAMNNLGRAIKKVNERVSCAQVECEQCKGPIHQKIAHKKKKEKP</sequence>
<protein>
    <submittedName>
        <fullName evidence="1">Uncharacterized protein</fullName>
    </submittedName>
</protein>
<comment type="caution">
    <text evidence="1">The sequence shown here is derived from an EMBL/GenBank/DDBJ whole genome shotgun (WGS) entry which is preliminary data.</text>
</comment>
<reference evidence="1" key="2">
    <citation type="submission" date="2022-01" db="EMBL/GenBank/DDBJ databases">
        <authorList>
            <person name="Yamashiro T."/>
            <person name="Shiraishi A."/>
            <person name="Satake H."/>
            <person name="Nakayama K."/>
        </authorList>
    </citation>
    <scope>NUCLEOTIDE SEQUENCE</scope>
</reference>
<name>A0ABQ4ZEW4_9ASTR</name>
<proteinExistence type="predicted"/>
<accession>A0ABQ4ZEW4</accession>
<evidence type="ECO:0000313" key="2">
    <source>
        <dbReference type="Proteomes" id="UP001151760"/>
    </source>
</evidence>
<dbReference type="EMBL" id="BQNB010011268">
    <property type="protein sequence ID" value="GJS88382.1"/>
    <property type="molecule type" value="Genomic_DNA"/>
</dbReference>
<keyword evidence="2" id="KW-1185">Reference proteome</keyword>